<keyword evidence="2" id="KW-1185">Reference proteome</keyword>
<accession>A0A1L0BNR4</accession>
<dbReference type="AlphaFoldDB" id="A0A1L0BNR4"/>
<dbReference type="Proteomes" id="UP000182334">
    <property type="component" value="Chromosome III"/>
</dbReference>
<evidence type="ECO:0000313" key="1">
    <source>
        <dbReference type="EMBL" id="SGZ52915.1"/>
    </source>
</evidence>
<name>A0A1L0BNR4_9ASCO</name>
<organism evidence="1 2">
    <name type="scientific">Sungouiella intermedia</name>
    <dbReference type="NCBI Taxonomy" id="45354"/>
    <lineage>
        <taxon>Eukaryota</taxon>
        <taxon>Fungi</taxon>
        <taxon>Dikarya</taxon>
        <taxon>Ascomycota</taxon>
        <taxon>Saccharomycotina</taxon>
        <taxon>Pichiomycetes</taxon>
        <taxon>Metschnikowiaceae</taxon>
        <taxon>Sungouiella</taxon>
    </lineage>
</organism>
<proteinExistence type="predicted"/>
<sequence>MKAHCFTEEEKRLMVERVRANQTGLQSKKCKNEHLLKRQGSSDLLHRSIITESSRQLPSEQEWVTRYNSTEISRLLLCHTAKLYNGTW</sequence>
<dbReference type="OrthoDB" id="6730379at2759"/>
<protein>
    <submittedName>
        <fullName evidence="1">CIC11C00000003640</fullName>
    </submittedName>
</protein>
<reference evidence="1 2" key="1">
    <citation type="submission" date="2016-10" db="EMBL/GenBank/DDBJ databases">
        <authorList>
            <person name="de Groot N.N."/>
        </authorList>
    </citation>
    <scope>NUCLEOTIDE SEQUENCE [LARGE SCALE GENOMIC DNA]</scope>
    <source>
        <strain evidence="1 2">CBS 141442</strain>
    </source>
</reference>
<evidence type="ECO:0000313" key="2">
    <source>
        <dbReference type="Proteomes" id="UP000182334"/>
    </source>
</evidence>
<gene>
    <name evidence="1" type="ORF">SAMEA4029010_CIC11G00000003640</name>
</gene>
<dbReference type="EMBL" id="LT635758">
    <property type="protein sequence ID" value="SGZ52915.1"/>
    <property type="molecule type" value="Genomic_DNA"/>
</dbReference>